<accession>A0A2A6BPP9</accession>
<dbReference type="AlphaFoldDB" id="A0A2A6BPP9"/>
<proteinExistence type="predicted"/>
<reference evidence="2" key="2">
    <citation type="submission" date="2022-06" db="UniProtKB">
        <authorList>
            <consortium name="EnsemblMetazoa"/>
        </authorList>
    </citation>
    <scope>IDENTIFICATION</scope>
    <source>
        <strain evidence="2">PS312</strain>
    </source>
</reference>
<feature type="region of interest" description="Disordered" evidence="1">
    <location>
        <begin position="54"/>
        <end position="78"/>
    </location>
</feature>
<organism evidence="2 3">
    <name type="scientific">Pristionchus pacificus</name>
    <name type="common">Parasitic nematode worm</name>
    <dbReference type="NCBI Taxonomy" id="54126"/>
    <lineage>
        <taxon>Eukaryota</taxon>
        <taxon>Metazoa</taxon>
        <taxon>Ecdysozoa</taxon>
        <taxon>Nematoda</taxon>
        <taxon>Chromadorea</taxon>
        <taxon>Rhabditida</taxon>
        <taxon>Rhabditina</taxon>
        <taxon>Diplogasteromorpha</taxon>
        <taxon>Diplogasteroidea</taxon>
        <taxon>Neodiplogasteridae</taxon>
        <taxon>Pristionchus</taxon>
    </lineage>
</organism>
<dbReference type="EnsemblMetazoa" id="PPA36682.1">
    <property type="protein sequence ID" value="PPA36682.1"/>
    <property type="gene ID" value="WBGene00275051"/>
</dbReference>
<evidence type="ECO:0000256" key="1">
    <source>
        <dbReference type="SAM" id="MobiDB-lite"/>
    </source>
</evidence>
<accession>A0A8R1YNZ4</accession>
<sequence length="78" mass="8163">MADAEISGEVHAAPVDLSGARLIDANKLLAAMERAQQRKKKARAKQMAEMAEAEAKAAAEAEKAAAAASADKKKTTKK</sequence>
<gene>
    <name evidence="2" type="primary">WBGene00275051</name>
</gene>
<feature type="compositionally biased region" description="Basic and acidic residues" evidence="1">
    <location>
        <begin position="54"/>
        <end position="63"/>
    </location>
</feature>
<name>A0A2A6BPP9_PRIPA</name>
<protein>
    <submittedName>
        <fullName evidence="2">Uncharacterized protein</fullName>
    </submittedName>
</protein>
<reference evidence="3" key="1">
    <citation type="journal article" date="2008" name="Nat. Genet.">
        <title>The Pristionchus pacificus genome provides a unique perspective on nematode lifestyle and parasitism.</title>
        <authorList>
            <person name="Dieterich C."/>
            <person name="Clifton S.W."/>
            <person name="Schuster L.N."/>
            <person name="Chinwalla A."/>
            <person name="Delehaunty K."/>
            <person name="Dinkelacker I."/>
            <person name="Fulton L."/>
            <person name="Fulton R."/>
            <person name="Godfrey J."/>
            <person name="Minx P."/>
            <person name="Mitreva M."/>
            <person name="Roeseler W."/>
            <person name="Tian H."/>
            <person name="Witte H."/>
            <person name="Yang S.P."/>
            <person name="Wilson R.K."/>
            <person name="Sommer R.J."/>
        </authorList>
    </citation>
    <scope>NUCLEOTIDE SEQUENCE [LARGE SCALE GENOMIC DNA]</scope>
    <source>
        <strain evidence="3">PS312</strain>
    </source>
</reference>
<evidence type="ECO:0000313" key="2">
    <source>
        <dbReference type="EnsemblMetazoa" id="PPA36682.1"/>
    </source>
</evidence>
<evidence type="ECO:0000313" key="3">
    <source>
        <dbReference type="Proteomes" id="UP000005239"/>
    </source>
</evidence>
<keyword evidence="3" id="KW-1185">Reference proteome</keyword>
<dbReference type="Proteomes" id="UP000005239">
    <property type="component" value="Unassembled WGS sequence"/>
</dbReference>